<feature type="transmembrane region" description="Helical" evidence="5">
    <location>
        <begin position="20"/>
        <end position="39"/>
    </location>
</feature>
<gene>
    <name evidence="7" type="ORF">JKF63_05886</name>
</gene>
<keyword evidence="2" id="KW-0802">TPR repeat</keyword>
<feature type="domain" description="DUF1736" evidence="6">
    <location>
        <begin position="338"/>
        <end position="410"/>
    </location>
</feature>
<dbReference type="KEGG" id="phet:94291916"/>
<keyword evidence="8" id="KW-1185">Reference proteome</keyword>
<evidence type="ECO:0000313" key="7">
    <source>
        <dbReference type="EMBL" id="KAG5506383.1"/>
    </source>
</evidence>
<reference evidence="7 8" key="1">
    <citation type="submission" date="2021-02" db="EMBL/GenBank/DDBJ databases">
        <title>Porcisia hertigi Genome sequencing and assembly.</title>
        <authorList>
            <person name="Almutairi H."/>
            <person name="Gatherer D."/>
        </authorList>
    </citation>
    <scope>NUCLEOTIDE SEQUENCE [LARGE SCALE GENOMIC DNA]</scope>
    <source>
        <strain evidence="7 8">C119</strain>
    </source>
</reference>
<dbReference type="GeneID" id="94291916"/>
<accession>A0A836IX47</accession>
<feature type="compositionally biased region" description="Basic and acidic residues" evidence="4">
    <location>
        <begin position="718"/>
        <end position="732"/>
    </location>
</feature>
<dbReference type="Pfam" id="PF08409">
    <property type="entry name" value="TMTC_DUF1736"/>
    <property type="match status" value="1"/>
</dbReference>
<keyword evidence="5" id="KW-0812">Transmembrane</keyword>
<feature type="transmembrane region" description="Helical" evidence="5">
    <location>
        <begin position="119"/>
        <end position="141"/>
    </location>
</feature>
<protein>
    <recommendedName>
        <fullName evidence="6">DUF1736 domain-containing protein</fullName>
    </recommendedName>
</protein>
<dbReference type="AlphaFoldDB" id="A0A836IX47"/>
<feature type="transmembrane region" description="Helical" evidence="5">
    <location>
        <begin position="285"/>
        <end position="301"/>
    </location>
</feature>
<name>A0A836IX47_9TRYP</name>
<dbReference type="GO" id="GO:0005783">
    <property type="term" value="C:endoplasmic reticulum"/>
    <property type="evidence" value="ECO:0007669"/>
    <property type="project" value="TreeGrafter"/>
</dbReference>
<keyword evidence="3 5" id="KW-0472">Membrane</keyword>
<feature type="transmembrane region" description="Helical" evidence="5">
    <location>
        <begin position="188"/>
        <end position="207"/>
    </location>
</feature>
<feature type="transmembrane region" description="Helical" evidence="5">
    <location>
        <begin position="400"/>
        <end position="422"/>
    </location>
</feature>
<dbReference type="PANTHER" id="PTHR44227:SF3">
    <property type="entry name" value="PROTEIN O-MANNOSYL-TRANSFERASE TMTC4"/>
    <property type="match status" value="1"/>
</dbReference>
<feature type="transmembrane region" description="Helical" evidence="5">
    <location>
        <begin position="489"/>
        <end position="505"/>
    </location>
</feature>
<dbReference type="GO" id="GO:0030968">
    <property type="term" value="P:endoplasmic reticulum unfolded protein response"/>
    <property type="evidence" value="ECO:0007669"/>
    <property type="project" value="TreeGrafter"/>
</dbReference>
<dbReference type="InterPro" id="IPR013618">
    <property type="entry name" value="TMTC_DUF1736"/>
</dbReference>
<evidence type="ECO:0000256" key="3">
    <source>
        <dbReference type="ARBA" id="ARBA00023136"/>
    </source>
</evidence>
<evidence type="ECO:0000259" key="6">
    <source>
        <dbReference type="Pfam" id="PF08409"/>
    </source>
</evidence>
<keyword evidence="1" id="KW-0677">Repeat</keyword>
<evidence type="ECO:0000256" key="1">
    <source>
        <dbReference type="ARBA" id="ARBA00022737"/>
    </source>
</evidence>
<feature type="region of interest" description="Disordered" evidence="4">
    <location>
        <begin position="718"/>
        <end position="748"/>
    </location>
</feature>
<feature type="transmembrane region" description="Helical" evidence="5">
    <location>
        <begin position="462"/>
        <end position="482"/>
    </location>
</feature>
<proteinExistence type="predicted"/>
<dbReference type="InterPro" id="IPR052346">
    <property type="entry name" value="O-mannosyl-transferase_TMTC"/>
</dbReference>
<dbReference type="EMBL" id="JAFJZO010000020">
    <property type="protein sequence ID" value="KAG5506383.1"/>
    <property type="molecule type" value="Genomic_DNA"/>
</dbReference>
<dbReference type="Proteomes" id="UP000674318">
    <property type="component" value="Unassembled WGS sequence"/>
</dbReference>
<evidence type="ECO:0000313" key="8">
    <source>
        <dbReference type="Proteomes" id="UP000674318"/>
    </source>
</evidence>
<feature type="compositionally biased region" description="Polar residues" evidence="4">
    <location>
        <begin position="733"/>
        <end position="745"/>
    </location>
</feature>
<feature type="transmembrane region" description="Helical" evidence="5">
    <location>
        <begin position="429"/>
        <end position="450"/>
    </location>
</feature>
<dbReference type="PANTHER" id="PTHR44227">
    <property type="match status" value="1"/>
</dbReference>
<dbReference type="RefSeq" id="XP_067757545.1">
    <property type="nucleotide sequence ID" value="XM_067901839.1"/>
</dbReference>
<dbReference type="GO" id="GO:0035269">
    <property type="term" value="P:protein O-linked glycosylation via mannose"/>
    <property type="evidence" value="ECO:0007669"/>
    <property type="project" value="TreeGrafter"/>
</dbReference>
<evidence type="ECO:0000256" key="4">
    <source>
        <dbReference type="SAM" id="MobiDB-lite"/>
    </source>
</evidence>
<dbReference type="Gene3D" id="1.25.40.10">
    <property type="entry name" value="Tetratricopeptide repeat domain"/>
    <property type="match status" value="1"/>
</dbReference>
<feature type="transmembrane region" description="Helical" evidence="5">
    <location>
        <begin position="308"/>
        <end position="326"/>
    </location>
</feature>
<keyword evidence="5" id="KW-1133">Transmembrane helix</keyword>
<feature type="transmembrane region" description="Helical" evidence="5">
    <location>
        <begin position="153"/>
        <end position="176"/>
    </location>
</feature>
<comment type="caution">
    <text evidence="7">The sequence shown here is derived from an EMBL/GenBank/DDBJ whole genome shotgun (WGS) entry which is preliminary data.</text>
</comment>
<sequence>MPGPTKEKVPVTKPLTWRLIYPVDAQIHSFLLLVAAVIFSNGIRGDMTFDDHLAIDKNADSWADKTSLSSIFFNDFWGKSLDRLESNRSYRPITVLTFRVQHWLMGYRHSPVFLHSVNYVLAYLNVCLVFYLARLYVYVAAPRSTFAVENAQSRAFTALLTSPLHAVPLMAALLFLVHPVHVDAVTSIVGRCELLYCLFGLIGFFCIHRYLNQVDGRTSEVSVAAGVPGASRKEQTFSTTVAASRSACRDRKRPLHQKKRTCSVRYVVLSACALTISILCKDSAITFTALYSAHACLMYVCQRCHGRHSLLVIGVAVLELFSYLVFRRRFIGNVDLEKNPLLRQTENPQYFVPKGIFHWFSIRWVIQVKNAELLFFPTSLCCEYSFNCIPHLYDMQDPRVPYFIIVTCAALTTVLGCIYGTFASRSRAALVGLVGILWAAIPYAPVSHLFVAVGTFVAERCLYVPSIGAVLLITFIVATPGLRVGVVPRYFYALLLLLCVGWGIFSHRRNEDWLTDERLFRSAVRACPSSGKAHGQLAALVSGREKRVTPEVVELAQRSIELDPKLRDAYFYLAANEVNTHHNMEKAYRYLRLCMEDPFAVNTCQASYDVVRKSLFPNMTEVDVLLDYASLTVLKSQKAVYLRHAGLIALRSDNDSCLAQKFFDEALSDWNDSKLYWLSDEVNRETSDFTYCNALYWYELSSLQCEAQNMAGTVESLHVEPRKPDDRNDVDSSSHTASTQGSPLTPQEAARRAVALAERFRPCGTNWHRIFSEPKYNLPTIPHRMTQYLVIADHTREVLNHYASYTESGTPERSEVMIGVLDILVRQFCHAHTLTSDKDVRRNIGGTSQEYLASIDFKFKTFRPVQISDMRTALSELQKATSLNATQQDTMKNVVAMASCSSDLSFLTI</sequence>
<dbReference type="GO" id="GO:0000030">
    <property type="term" value="F:mannosyltransferase activity"/>
    <property type="evidence" value="ECO:0007669"/>
    <property type="project" value="TreeGrafter"/>
</dbReference>
<dbReference type="OrthoDB" id="19588at2759"/>
<feature type="transmembrane region" description="Helical" evidence="5">
    <location>
        <begin position="262"/>
        <end position="279"/>
    </location>
</feature>
<organism evidence="7 8">
    <name type="scientific">Porcisia hertigi</name>
    <dbReference type="NCBI Taxonomy" id="2761500"/>
    <lineage>
        <taxon>Eukaryota</taxon>
        <taxon>Discoba</taxon>
        <taxon>Euglenozoa</taxon>
        <taxon>Kinetoplastea</taxon>
        <taxon>Metakinetoplastina</taxon>
        <taxon>Trypanosomatida</taxon>
        <taxon>Trypanosomatidae</taxon>
        <taxon>Leishmaniinae</taxon>
        <taxon>Porcisia</taxon>
    </lineage>
</organism>
<evidence type="ECO:0000256" key="2">
    <source>
        <dbReference type="ARBA" id="ARBA00022803"/>
    </source>
</evidence>
<dbReference type="InterPro" id="IPR011990">
    <property type="entry name" value="TPR-like_helical_dom_sf"/>
</dbReference>
<evidence type="ECO:0000256" key="5">
    <source>
        <dbReference type="SAM" id="Phobius"/>
    </source>
</evidence>